<dbReference type="GO" id="GO:0005524">
    <property type="term" value="F:ATP binding"/>
    <property type="evidence" value="ECO:0007669"/>
    <property type="project" value="UniProtKB-KW"/>
</dbReference>
<evidence type="ECO:0000259" key="6">
    <source>
        <dbReference type="Pfam" id="PF00931"/>
    </source>
</evidence>
<dbReference type="Gene3D" id="3.80.10.10">
    <property type="entry name" value="Ribonuclease Inhibitor"/>
    <property type="match status" value="4"/>
</dbReference>
<organism evidence="10 11">
    <name type="scientific">Morus notabilis</name>
    <dbReference type="NCBI Taxonomy" id="981085"/>
    <lineage>
        <taxon>Eukaryota</taxon>
        <taxon>Viridiplantae</taxon>
        <taxon>Streptophyta</taxon>
        <taxon>Embryophyta</taxon>
        <taxon>Tracheophyta</taxon>
        <taxon>Spermatophyta</taxon>
        <taxon>Magnoliopsida</taxon>
        <taxon>eudicotyledons</taxon>
        <taxon>Gunneridae</taxon>
        <taxon>Pentapetalae</taxon>
        <taxon>rosids</taxon>
        <taxon>fabids</taxon>
        <taxon>Rosales</taxon>
        <taxon>Moraceae</taxon>
        <taxon>Moreae</taxon>
        <taxon>Morus</taxon>
    </lineage>
</organism>
<dbReference type="InterPro" id="IPR058922">
    <property type="entry name" value="WHD_DRP"/>
</dbReference>
<dbReference type="Pfam" id="PF18052">
    <property type="entry name" value="Rx_N"/>
    <property type="match status" value="1"/>
</dbReference>
<feature type="domain" description="NB-ARC" evidence="6">
    <location>
        <begin position="172"/>
        <end position="345"/>
    </location>
</feature>
<dbReference type="Gene3D" id="1.20.5.4130">
    <property type="match status" value="1"/>
</dbReference>
<dbReference type="PANTHER" id="PTHR36766">
    <property type="entry name" value="PLANT BROAD-SPECTRUM MILDEW RESISTANCE PROTEIN RPW8"/>
    <property type="match status" value="1"/>
</dbReference>
<evidence type="ECO:0000256" key="3">
    <source>
        <dbReference type="ARBA" id="ARBA00022741"/>
    </source>
</evidence>
<keyword evidence="1" id="KW-0433">Leucine-rich repeat</keyword>
<accession>W9QG34</accession>
<dbReference type="eggNOG" id="KOG4658">
    <property type="taxonomic scope" value="Eukaryota"/>
</dbReference>
<dbReference type="AlphaFoldDB" id="W9QG34"/>
<dbReference type="SUPFAM" id="SSF52540">
    <property type="entry name" value="P-loop containing nucleoside triphosphate hydrolases"/>
    <property type="match status" value="1"/>
</dbReference>
<evidence type="ECO:0000256" key="4">
    <source>
        <dbReference type="ARBA" id="ARBA00022821"/>
    </source>
</evidence>
<gene>
    <name evidence="10" type="ORF">L484_007888</name>
</gene>
<dbReference type="Pfam" id="PF25019">
    <property type="entry name" value="LRR_R13L1-DRL21"/>
    <property type="match status" value="1"/>
</dbReference>
<dbReference type="GO" id="GO:0043531">
    <property type="term" value="F:ADP binding"/>
    <property type="evidence" value="ECO:0007669"/>
    <property type="project" value="InterPro"/>
</dbReference>
<dbReference type="Gene3D" id="1.10.10.10">
    <property type="entry name" value="Winged helix-like DNA-binding domain superfamily/Winged helix DNA-binding domain"/>
    <property type="match status" value="1"/>
</dbReference>
<evidence type="ECO:0000256" key="1">
    <source>
        <dbReference type="ARBA" id="ARBA00022614"/>
    </source>
</evidence>
<evidence type="ECO:0000256" key="5">
    <source>
        <dbReference type="ARBA" id="ARBA00022840"/>
    </source>
</evidence>
<dbReference type="Pfam" id="PF23559">
    <property type="entry name" value="WHD_DRP"/>
    <property type="match status" value="1"/>
</dbReference>
<evidence type="ECO:0000259" key="9">
    <source>
        <dbReference type="Pfam" id="PF25019"/>
    </source>
</evidence>
<keyword evidence="11" id="KW-1185">Reference proteome</keyword>
<proteinExistence type="predicted"/>
<dbReference type="InterPro" id="IPR041118">
    <property type="entry name" value="Rx_N"/>
</dbReference>
<evidence type="ECO:0000313" key="10">
    <source>
        <dbReference type="EMBL" id="EXB36826.1"/>
    </source>
</evidence>
<evidence type="ECO:0000313" key="11">
    <source>
        <dbReference type="Proteomes" id="UP000030645"/>
    </source>
</evidence>
<feature type="domain" description="Disease resistance N-terminal" evidence="7">
    <location>
        <begin position="5"/>
        <end position="90"/>
    </location>
</feature>
<sequence length="1161" mass="132769">MAEAFLNVLLENLNSLVQRRIGLLLGIDKEIQKFTSTLSTISAVLEDAEEKQLTDRSIKNWLQKLTDVSFQLDDVLDDCEKEAFRLGYEEEKKKWNQKVRSSLSCFNPMNVLFRYKIANKMKEIGDRLDQIASERMNFHLRETVGERREKFGLRERRQTGSIVTEPHVYGREEDKEKIVGFLLNDERNCEDLSIYSIVGLGGMGKTTLAQLAFNDERVDKHFEVKMWVCVSEDFDVKRLVKAIIESATKTGCEALDMDPLQRRLQDILKRKRFLLVLDDVWNEDQEQWDKLKYVLACGSNGASIVVTTRLKKVASFMGTVPMHYLSGLSEYDCWLLFKQRAFANQREELPNLVKIGKEIVRKCKGVPLAAKALGGLMRFKTEEHEWLSVMQSEFWNLPQDESSILPALRLSYFNLPIEQRRCFAYCAVFPKDYKIGKERLIHLWMANGLISSKRGLDAEDIGDEILDELYWRSFIQDIVKDSFDDISSFRMHDLVHDLAQSIVEDECRIVEVDDNTHLINLSKRVRHLTLSTSREKIIDIPCAESLRTFMVLSDGTFYGDYNLKFSSLRAFDAKYIWLSTPLPALLSNLKHLRNLKHLCNLKHLRYLNLSNSDIEILPGSVCSLNHLLTLDLSFCYSLHKLPKRISHLKSLRHLYIHGCRKLSHMPPHIGRLTCLKTLTAFIVNQRKGCHLDELHRLNIGGFLRINNLEEVGSPMEAISTNLSAKRNLKELELAWSTNENESQDKAEQVLEALAPSPNLKSLSILNYNGIHFPYWFSDEILGNLVRITLSNFQNCLKLPPLGNLKSLRELQISGMNIVQYMDNESYDVDLTRGFLRLETLRLEDLPNLERLSREEGNDMFPCLFSLYVDKCPKLTLPSVGSVKDLTICEGHELLLKSISDLHGLTSLRIYNSDTITSFPPGMLQNLTVLKSLTIDRFTKLQELPPDMLIALGALEDLDVSFCHELRCLPERIPFRGPTLLKSIAVKSCKKLKSLPESFQDLTAIQSLDIVDCAKLETFPSCLNRLSSLQSLTMSGLELTSSGRGGYSYELRASHKLVALPEALQHLSSLEVMTISYFLELTTLPDWLGNLASLRELILVGCPDLTHLPTSIQSLSNLQKLAIESCPKLEKRYEKEVGEDWHKISHIPDVYVGPKRYAIEVL</sequence>
<dbReference type="FunFam" id="1.10.10.10:FF:000322">
    <property type="entry name" value="Probable disease resistance protein At1g63360"/>
    <property type="match status" value="1"/>
</dbReference>
<dbReference type="InterPro" id="IPR056789">
    <property type="entry name" value="LRR_R13L1-DRL21"/>
</dbReference>
<dbReference type="InterPro" id="IPR027417">
    <property type="entry name" value="P-loop_NTPase"/>
</dbReference>
<dbReference type="Pfam" id="PF00931">
    <property type="entry name" value="NB-ARC"/>
    <property type="match status" value="1"/>
</dbReference>
<evidence type="ECO:0000259" key="7">
    <source>
        <dbReference type="Pfam" id="PF18052"/>
    </source>
</evidence>
<reference evidence="11" key="1">
    <citation type="submission" date="2013-01" db="EMBL/GenBank/DDBJ databases">
        <title>Draft Genome Sequence of a Mulberry Tree, Morus notabilis C.K. Schneid.</title>
        <authorList>
            <person name="He N."/>
            <person name="Zhao S."/>
        </authorList>
    </citation>
    <scope>NUCLEOTIDE SEQUENCE</scope>
</reference>
<dbReference type="FunFam" id="3.40.50.300:FF:001091">
    <property type="entry name" value="Probable disease resistance protein At1g61300"/>
    <property type="match status" value="1"/>
</dbReference>
<evidence type="ECO:0000256" key="2">
    <source>
        <dbReference type="ARBA" id="ARBA00022737"/>
    </source>
</evidence>
<name>W9QG34_9ROSA</name>
<dbReference type="InterPro" id="IPR036388">
    <property type="entry name" value="WH-like_DNA-bd_sf"/>
</dbReference>
<dbReference type="Gene3D" id="3.40.50.300">
    <property type="entry name" value="P-loop containing nucleotide triphosphate hydrolases"/>
    <property type="match status" value="1"/>
</dbReference>
<dbReference type="InterPro" id="IPR042197">
    <property type="entry name" value="Apaf_helical"/>
</dbReference>
<dbReference type="CDD" id="cd14798">
    <property type="entry name" value="RX-CC_like"/>
    <property type="match status" value="1"/>
</dbReference>
<evidence type="ECO:0000259" key="8">
    <source>
        <dbReference type="Pfam" id="PF23559"/>
    </source>
</evidence>
<dbReference type="PANTHER" id="PTHR36766:SF42">
    <property type="entry name" value="NB-ARC DOMAIN DISEASE RESISTANCE PROTEIN"/>
    <property type="match status" value="1"/>
</dbReference>
<protein>
    <submittedName>
        <fullName evidence="10">Putative disease resistance protein RGA3</fullName>
    </submittedName>
</protein>
<feature type="domain" description="Disease resistance protein winged helix" evidence="8">
    <location>
        <begin position="428"/>
        <end position="499"/>
    </location>
</feature>
<dbReference type="GO" id="GO:0051707">
    <property type="term" value="P:response to other organism"/>
    <property type="evidence" value="ECO:0007669"/>
    <property type="project" value="UniProtKB-ARBA"/>
</dbReference>
<feature type="domain" description="R13L1/DRL21-like LRR repeat region" evidence="9">
    <location>
        <begin position="691"/>
        <end position="815"/>
    </location>
</feature>
<dbReference type="InterPro" id="IPR032675">
    <property type="entry name" value="LRR_dom_sf"/>
</dbReference>
<dbReference type="EMBL" id="KE343596">
    <property type="protein sequence ID" value="EXB36826.1"/>
    <property type="molecule type" value="Genomic_DNA"/>
</dbReference>
<dbReference type="Gene3D" id="1.10.8.430">
    <property type="entry name" value="Helical domain of apoptotic protease-activating factors"/>
    <property type="match status" value="1"/>
</dbReference>
<dbReference type="InterPro" id="IPR038005">
    <property type="entry name" value="RX-like_CC"/>
</dbReference>
<dbReference type="PRINTS" id="PR00364">
    <property type="entry name" value="DISEASERSIST"/>
</dbReference>
<dbReference type="OrthoDB" id="1145870at2759"/>
<keyword evidence="4" id="KW-0611">Plant defense</keyword>
<keyword evidence="2" id="KW-0677">Repeat</keyword>
<keyword evidence="5" id="KW-0067">ATP-binding</keyword>
<dbReference type="Proteomes" id="UP000030645">
    <property type="component" value="Unassembled WGS sequence"/>
</dbReference>
<keyword evidence="3" id="KW-0547">Nucleotide-binding</keyword>
<dbReference type="KEGG" id="mnt:21391279"/>
<dbReference type="GO" id="GO:0006952">
    <property type="term" value="P:defense response"/>
    <property type="evidence" value="ECO:0007669"/>
    <property type="project" value="UniProtKB-KW"/>
</dbReference>
<dbReference type="SUPFAM" id="SSF52058">
    <property type="entry name" value="L domain-like"/>
    <property type="match status" value="2"/>
</dbReference>
<dbReference type="InterPro" id="IPR002182">
    <property type="entry name" value="NB-ARC"/>
</dbReference>